<feature type="transmembrane region" description="Helical" evidence="1">
    <location>
        <begin position="167"/>
        <end position="187"/>
    </location>
</feature>
<feature type="transmembrane region" description="Helical" evidence="1">
    <location>
        <begin position="59"/>
        <end position="79"/>
    </location>
</feature>
<comment type="caution">
    <text evidence="2">The sequence shown here is derived from an EMBL/GenBank/DDBJ whole genome shotgun (WGS) entry which is preliminary data.</text>
</comment>
<sequence length="197" mass="21875">MKSLADEKVFDSRSVLSDRTLCASPEPFEPPPCVPRVPAISVRPRPETPLTGRVRARSVAVVAFALWAANFSLSLVEYFQSVRDDAPRLQLRVLVVWAVCSGIFVVIAANVFLSTLFRRPSWTLVVFLRGLAILMSATSCIVGFAVVFPVIAECTRDQIQCSGKEHALRLFVCGGVPIASIWTWVWIPTIRKFLQEL</sequence>
<dbReference type="AlphaFoldDB" id="A0AAD6TIA4"/>
<reference evidence="2" key="1">
    <citation type="submission" date="2023-03" db="EMBL/GenBank/DDBJ databases">
        <title>Massive genome expansion in bonnet fungi (Mycena s.s.) driven by repeated elements and novel gene families across ecological guilds.</title>
        <authorList>
            <consortium name="Lawrence Berkeley National Laboratory"/>
            <person name="Harder C.B."/>
            <person name="Miyauchi S."/>
            <person name="Viragh M."/>
            <person name="Kuo A."/>
            <person name="Thoen E."/>
            <person name="Andreopoulos B."/>
            <person name="Lu D."/>
            <person name="Skrede I."/>
            <person name="Drula E."/>
            <person name="Henrissat B."/>
            <person name="Morin E."/>
            <person name="Kohler A."/>
            <person name="Barry K."/>
            <person name="LaButti K."/>
            <person name="Morin E."/>
            <person name="Salamov A."/>
            <person name="Lipzen A."/>
            <person name="Mereny Z."/>
            <person name="Hegedus B."/>
            <person name="Baldrian P."/>
            <person name="Stursova M."/>
            <person name="Weitz H."/>
            <person name="Taylor A."/>
            <person name="Grigoriev I.V."/>
            <person name="Nagy L.G."/>
            <person name="Martin F."/>
            <person name="Kauserud H."/>
        </authorList>
    </citation>
    <scope>NUCLEOTIDE SEQUENCE</scope>
    <source>
        <strain evidence="2">CBHHK200</strain>
    </source>
</reference>
<feature type="transmembrane region" description="Helical" evidence="1">
    <location>
        <begin position="133"/>
        <end position="155"/>
    </location>
</feature>
<organism evidence="2 3">
    <name type="scientific">Mycena alexandri</name>
    <dbReference type="NCBI Taxonomy" id="1745969"/>
    <lineage>
        <taxon>Eukaryota</taxon>
        <taxon>Fungi</taxon>
        <taxon>Dikarya</taxon>
        <taxon>Basidiomycota</taxon>
        <taxon>Agaricomycotina</taxon>
        <taxon>Agaricomycetes</taxon>
        <taxon>Agaricomycetidae</taxon>
        <taxon>Agaricales</taxon>
        <taxon>Marasmiineae</taxon>
        <taxon>Mycenaceae</taxon>
        <taxon>Mycena</taxon>
    </lineage>
</organism>
<proteinExistence type="predicted"/>
<keyword evidence="3" id="KW-1185">Reference proteome</keyword>
<protein>
    <submittedName>
        <fullName evidence="2">Uncharacterized protein</fullName>
    </submittedName>
</protein>
<evidence type="ECO:0000313" key="2">
    <source>
        <dbReference type="EMBL" id="KAJ7045430.1"/>
    </source>
</evidence>
<keyword evidence="1" id="KW-0472">Membrane</keyword>
<name>A0AAD6TIA4_9AGAR</name>
<accession>A0AAD6TIA4</accession>
<dbReference type="Proteomes" id="UP001218188">
    <property type="component" value="Unassembled WGS sequence"/>
</dbReference>
<keyword evidence="1" id="KW-1133">Transmembrane helix</keyword>
<feature type="transmembrane region" description="Helical" evidence="1">
    <location>
        <begin position="91"/>
        <end position="113"/>
    </location>
</feature>
<evidence type="ECO:0000313" key="3">
    <source>
        <dbReference type="Proteomes" id="UP001218188"/>
    </source>
</evidence>
<keyword evidence="1" id="KW-0812">Transmembrane</keyword>
<gene>
    <name evidence="2" type="ORF">C8F04DRAFT_1064751</name>
</gene>
<evidence type="ECO:0000256" key="1">
    <source>
        <dbReference type="SAM" id="Phobius"/>
    </source>
</evidence>
<dbReference type="EMBL" id="JARJCM010000004">
    <property type="protein sequence ID" value="KAJ7045430.1"/>
    <property type="molecule type" value="Genomic_DNA"/>
</dbReference>